<evidence type="ECO:0000256" key="2">
    <source>
        <dbReference type="ARBA" id="ARBA00022741"/>
    </source>
</evidence>
<evidence type="ECO:0000256" key="1">
    <source>
        <dbReference type="ARBA" id="ARBA00022722"/>
    </source>
</evidence>
<dbReference type="InterPro" id="IPR014016">
    <property type="entry name" value="UvrD-like_ATP-bd"/>
</dbReference>
<proteinExistence type="predicted"/>
<keyword evidence="10" id="KW-0413">Isomerase</keyword>
<keyword evidence="8" id="KW-0238">DNA-binding</keyword>
<reference evidence="17" key="1">
    <citation type="journal article" date="2021" name="PeerJ">
        <title>Extensive microbial diversity within the chicken gut microbiome revealed by metagenomics and culture.</title>
        <authorList>
            <person name="Gilroy R."/>
            <person name="Ravi A."/>
            <person name="Getino M."/>
            <person name="Pursley I."/>
            <person name="Horton D.L."/>
            <person name="Alikhan N.F."/>
            <person name="Baker D."/>
            <person name="Gharbi K."/>
            <person name="Hall N."/>
            <person name="Watson M."/>
            <person name="Adriaenssens E.M."/>
            <person name="Foster-Nyarko E."/>
            <person name="Jarju S."/>
            <person name="Secka A."/>
            <person name="Antonio M."/>
            <person name="Oren A."/>
            <person name="Chaudhuri R.R."/>
            <person name="La Ragione R."/>
            <person name="Hildebrand F."/>
            <person name="Pallen M.J."/>
        </authorList>
    </citation>
    <scope>NUCLEOTIDE SEQUENCE</scope>
    <source>
        <strain evidence="17">4100</strain>
    </source>
</reference>
<dbReference type="PROSITE" id="PS51198">
    <property type="entry name" value="UVRD_HELICASE_ATP_BIND"/>
    <property type="match status" value="1"/>
</dbReference>
<evidence type="ECO:0000256" key="3">
    <source>
        <dbReference type="ARBA" id="ARBA00022763"/>
    </source>
</evidence>
<dbReference type="Proteomes" id="UP000711407">
    <property type="component" value="Unassembled WGS sequence"/>
</dbReference>
<keyword evidence="9" id="KW-0234">DNA repair</keyword>
<dbReference type="InterPro" id="IPR011335">
    <property type="entry name" value="Restrct_endonuc-II-like"/>
</dbReference>
<evidence type="ECO:0000256" key="12">
    <source>
        <dbReference type="ARBA" id="ARBA00034808"/>
    </source>
</evidence>
<keyword evidence="7 14" id="KW-0067">ATP-binding</keyword>
<comment type="catalytic activity">
    <reaction evidence="11">
        <text>Couples ATP hydrolysis with the unwinding of duplex DNA by translocating in the 3'-5' direction.</text>
        <dbReference type="EC" id="5.6.2.4"/>
    </reaction>
</comment>
<evidence type="ECO:0000256" key="10">
    <source>
        <dbReference type="ARBA" id="ARBA00023235"/>
    </source>
</evidence>
<keyword evidence="2 14" id="KW-0547">Nucleotide-binding</keyword>
<dbReference type="InterPro" id="IPR038726">
    <property type="entry name" value="PDDEXK_AddAB-type"/>
</dbReference>
<feature type="domain" description="UvrD-like helicase C-terminal" evidence="16">
    <location>
        <begin position="482"/>
        <end position="777"/>
    </location>
</feature>
<dbReference type="GO" id="GO:0000725">
    <property type="term" value="P:recombinational repair"/>
    <property type="evidence" value="ECO:0007669"/>
    <property type="project" value="TreeGrafter"/>
</dbReference>
<keyword evidence="3" id="KW-0227">DNA damage</keyword>
<evidence type="ECO:0000256" key="13">
    <source>
        <dbReference type="ARBA" id="ARBA00048988"/>
    </source>
</evidence>
<evidence type="ECO:0000313" key="18">
    <source>
        <dbReference type="Proteomes" id="UP000711407"/>
    </source>
</evidence>
<dbReference type="PROSITE" id="PS51217">
    <property type="entry name" value="UVRD_HELICASE_CTER"/>
    <property type="match status" value="1"/>
</dbReference>
<gene>
    <name evidence="17" type="ORF">K8V47_03700</name>
</gene>
<evidence type="ECO:0000256" key="4">
    <source>
        <dbReference type="ARBA" id="ARBA00022801"/>
    </source>
</evidence>
<name>A0A921E872_9BACT</name>
<sequence length="1128" mass="128103">MLHIYKASAGSGKTYRLAYEYIKMLLGEKADDGSYRLRHDTLTGHRHILAITFTNKATDEMKQRILHELARLGGCEPGWTKDSDYAPQLIDELRCSANELKRAAANALMALVMDYNFFNISTIDSFFQTILRTFAREAQIMGDYDVSLDDDGVLRAGIGEMILRLNHGFADGTTPPYRALEEWLTTLMRHNLRKGNGFNLFNRASSLRGTLNSFIRNISDETFRINYDAIMGYLRRDDRPLDRFSQMLWQQLDSTVEMIKSIASDTLSKISGTPGLNRYVVSLYEKMADSGMPDLKSKTYAKCLEGDESCFNKGKYDSATGSLIHDATHRIHMLYGQLVTMKVTYENLFMLGLVERVYSCIDELQKDHNFIRLSDTGSLLHSIIGDGDAPFVFERMGLWLNHFLIDEFQDTSLMQWLNLTPLINESHSHDHDNLIIGDEKQCIYRFRNSDPSLLKERVSLEFDRVAISGDSVEQNTNWRSSAHVVRFNNTVFTQMPMNPYNRAIYSNVVQQVAPKHLSHNGYVSVWAAPEDADFTDCAIGRMEAEILRQLDSGYRPCDIAVLCRRVTEAAEVIEALMKMSDALPEDMRFRIISDDSMMVSASPVVRSVITQLRFMDAADSPRCGKGATPKMFTDLFNQYEQRIADMLRTRDADGHLDLGASAGDILRSIIADMPENPAPADDEADEPMDHMATQPILSTDLSVIIERIIARSPQDMRQEQNMYITAFMDTVYDYLDTHPNDIHAFLKWWDATGHAYKISSPESTDAIRVMTIHKAKGLEFACVHLPFCNWRMDNLKGPSWYTPVNLPDIPADLIPPLIPLEPSADMMQSAYADQYAAKIEETELDELNVLYVALTRAVDELIITVPSKADRGITTGALLLSTVGGMTDERASEDTSLYTSMHPDLSSDNPYRHGAYITGAPTTRTHEAKTEPPKALQPVNTYPMTQYYILDRSDLWADTALDFPEHYDYSDPRSRGNMLHACLAYCRRASDIDKVVLRLHHRGFIPAAVVPEIRDILHRELDRPEVARWFDGYDRVMIEQPIYVGDTHDRTHETRRPDRVVWTADGTIDVIDYKTGHLPEDAAERKALIGKYSRQVRRYMGHISRTSANGVPVRGYIWHLDSSMILEV</sequence>
<evidence type="ECO:0000256" key="7">
    <source>
        <dbReference type="ARBA" id="ARBA00022840"/>
    </source>
</evidence>
<dbReference type="GO" id="GO:0043138">
    <property type="term" value="F:3'-5' DNA helicase activity"/>
    <property type="evidence" value="ECO:0007669"/>
    <property type="project" value="UniProtKB-EC"/>
</dbReference>
<organism evidence="17 18">
    <name type="scientific">Candidatus Amulumruptor caecigallinarius</name>
    <dbReference type="NCBI Taxonomy" id="2109911"/>
    <lineage>
        <taxon>Bacteria</taxon>
        <taxon>Pseudomonadati</taxon>
        <taxon>Bacteroidota</taxon>
        <taxon>Bacteroidia</taxon>
        <taxon>Bacteroidales</taxon>
        <taxon>Muribaculaceae</taxon>
        <taxon>Candidatus Amulumruptor</taxon>
    </lineage>
</organism>
<dbReference type="PANTHER" id="PTHR11070:SF67">
    <property type="entry name" value="DNA 3'-5' HELICASE"/>
    <property type="match status" value="1"/>
</dbReference>
<feature type="domain" description="UvrD-like helicase ATP-binding" evidence="15">
    <location>
        <begin position="1"/>
        <end position="481"/>
    </location>
</feature>
<keyword evidence="1" id="KW-0540">Nuclease</keyword>
<evidence type="ECO:0000256" key="8">
    <source>
        <dbReference type="ARBA" id="ARBA00023125"/>
    </source>
</evidence>
<comment type="caution">
    <text evidence="17">The sequence shown here is derived from an EMBL/GenBank/DDBJ whole genome shotgun (WGS) entry which is preliminary data.</text>
</comment>
<dbReference type="SUPFAM" id="SSF52980">
    <property type="entry name" value="Restriction endonuclease-like"/>
    <property type="match status" value="1"/>
</dbReference>
<dbReference type="Pfam" id="PF12705">
    <property type="entry name" value="PDDEXK_1"/>
    <property type="match status" value="1"/>
</dbReference>
<keyword evidence="6" id="KW-0269">Exonuclease</keyword>
<dbReference type="Gene3D" id="3.40.50.300">
    <property type="entry name" value="P-loop containing nucleotide triphosphate hydrolases"/>
    <property type="match status" value="3"/>
</dbReference>
<dbReference type="EC" id="5.6.2.4" evidence="12"/>
<dbReference type="InterPro" id="IPR000212">
    <property type="entry name" value="DNA_helicase_UvrD/REP"/>
</dbReference>
<dbReference type="Pfam" id="PF13361">
    <property type="entry name" value="UvrD_C"/>
    <property type="match status" value="1"/>
</dbReference>
<dbReference type="SUPFAM" id="SSF52540">
    <property type="entry name" value="P-loop containing nucleoside triphosphate hydrolases"/>
    <property type="match status" value="1"/>
</dbReference>
<dbReference type="InterPro" id="IPR027417">
    <property type="entry name" value="P-loop_NTPase"/>
</dbReference>
<dbReference type="GO" id="GO:0005829">
    <property type="term" value="C:cytosol"/>
    <property type="evidence" value="ECO:0007669"/>
    <property type="project" value="TreeGrafter"/>
</dbReference>
<evidence type="ECO:0000256" key="9">
    <source>
        <dbReference type="ARBA" id="ARBA00023204"/>
    </source>
</evidence>
<comment type="catalytic activity">
    <reaction evidence="13">
        <text>ATP + H2O = ADP + phosphate + H(+)</text>
        <dbReference type="Rhea" id="RHEA:13065"/>
        <dbReference type="ChEBI" id="CHEBI:15377"/>
        <dbReference type="ChEBI" id="CHEBI:15378"/>
        <dbReference type="ChEBI" id="CHEBI:30616"/>
        <dbReference type="ChEBI" id="CHEBI:43474"/>
        <dbReference type="ChEBI" id="CHEBI:456216"/>
        <dbReference type="EC" id="5.6.2.4"/>
    </reaction>
</comment>
<dbReference type="GO" id="GO:0005524">
    <property type="term" value="F:ATP binding"/>
    <property type="evidence" value="ECO:0007669"/>
    <property type="project" value="UniProtKB-UniRule"/>
</dbReference>
<protein>
    <recommendedName>
        <fullName evidence="12">DNA 3'-5' helicase</fullName>
        <ecNumber evidence="12">5.6.2.4</ecNumber>
    </recommendedName>
</protein>
<dbReference type="PANTHER" id="PTHR11070">
    <property type="entry name" value="UVRD / RECB / PCRA DNA HELICASE FAMILY MEMBER"/>
    <property type="match status" value="1"/>
</dbReference>
<feature type="binding site" evidence="14">
    <location>
        <begin position="7"/>
        <end position="14"/>
    </location>
    <ligand>
        <name>ATP</name>
        <dbReference type="ChEBI" id="CHEBI:30616"/>
    </ligand>
</feature>
<reference evidence="17" key="2">
    <citation type="submission" date="2021-09" db="EMBL/GenBank/DDBJ databases">
        <authorList>
            <person name="Gilroy R."/>
        </authorList>
    </citation>
    <scope>NUCLEOTIDE SEQUENCE</scope>
    <source>
        <strain evidence="17">4100</strain>
    </source>
</reference>
<dbReference type="AlphaFoldDB" id="A0A921E872"/>
<keyword evidence="4 14" id="KW-0378">Hydrolase</keyword>
<dbReference type="InterPro" id="IPR014017">
    <property type="entry name" value="DNA_helicase_UvrD-like_C"/>
</dbReference>
<evidence type="ECO:0000259" key="16">
    <source>
        <dbReference type="PROSITE" id="PS51217"/>
    </source>
</evidence>
<dbReference type="Pfam" id="PF00580">
    <property type="entry name" value="UvrD-helicase"/>
    <property type="match status" value="1"/>
</dbReference>
<dbReference type="Gene3D" id="3.90.320.10">
    <property type="match status" value="1"/>
</dbReference>
<dbReference type="GO" id="GO:0003677">
    <property type="term" value="F:DNA binding"/>
    <property type="evidence" value="ECO:0007669"/>
    <property type="project" value="UniProtKB-KW"/>
</dbReference>
<evidence type="ECO:0000256" key="11">
    <source>
        <dbReference type="ARBA" id="ARBA00034617"/>
    </source>
</evidence>
<dbReference type="GO" id="GO:0004527">
    <property type="term" value="F:exonuclease activity"/>
    <property type="evidence" value="ECO:0007669"/>
    <property type="project" value="UniProtKB-KW"/>
</dbReference>
<evidence type="ECO:0000256" key="5">
    <source>
        <dbReference type="ARBA" id="ARBA00022806"/>
    </source>
</evidence>
<evidence type="ECO:0000256" key="6">
    <source>
        <dbReference type="ARBA" id="ARBA00022839"/>
    </source>
</evidence>
<accession>A0A921E872</accession>
<evidence type="ECO:0000256" key="14">
    <source>
        <dbReference type="PROSITE-ProRule" id="PRU00560"/>
    </source>
</evidence>
<dbReference type="EMBL" id="DYXT01000020">
    <property type="protein sequence ID" value="HJE38853.1"/>
    <property type="molecule type" value="Genomic_DNA"/>
</dbReference>
<dbReference type="InterPro" id="IPR011604">
    <property type="entry name" value="PDDEXK-like_dom_sf"/>
</dbReference>
<keyword evidence="5 14" id="KW-0347">Helicase</keyword>
<dbReference type="Gene3D" id="1.10.3170.10">
    <property type="entry name" value="Recbcd, chain B, domain 2"/>
    <property type="match status" value="1"/>
</dbReference>
<evidence type="ECO:0000313" key="17">
    <source>
        <dbReference type="EMBL" id="HJE38853.1"/>
    </source>
</evidence>
<evidence type="ECO:0000259" key="15">
    <source>
        <dbReference type="PROSITE" id="PS51198"/>
    </source>
</evidence>